<reference evidence="1" key="1">
    <citation type="journal article" date="2012" name="PLoS Genet.">
        <title>Comparative analysis of the genomes of two field isolates of the rice blast fungus Magnaporthe oryzae.</title>
        <authorList>
            <person name="Xue M."/>
            <person name="Yang J."/>
            <person name="Li Z."/>
            <person name="Hu S."/>
            <person name="Yao N."/>
            <person name="Dean R.A."/>
            <person name="Zhao W."/>
            <person name="Shen M."/>
            <person name="Zhang H."/>
            <person name="Li C."/>
            <person name="Liu L."/>
            <person name="Cao L."/>
            <person name="Xu X."/>
            <person name="Xing Y."/>
            <person name="Hsiang T."/>
            <person name="Zhang Z."/>
            <person name="Xu J.R."/>
            <person name="Peng Y.L."/>
        </authorList>
    </citation>
    <scope>NUCLEOTIDE SEQUENCE [LARGE SCALE GENOMIC DNA]</scope>
    <source>
        <strain evidence="1">P131</strain>
    </source>
</reference>
<dbReference type="AlphaFoldDB" id="L7JMN2"/>
<protein>
    <submittedName>
        <fullName evidence="1">Uncharacterized protein</fullName>
    </submittedName>
</protein>
<name>L7JMN2_PYRO1</name>
<sequence length="70" mass="7530">MSLPPTPPSLALVFSHPLVPAGFAAGSVSRCGTSNRLPPHRQPSLCILQLKYRARCIKSGQVVHGGRIWL</sequence>
<proteinExistence type="predicted"/>
<evidence type="ECO:0000313" key="1">
    <source>
        <dbReference type="EMBL" id="ELQ69496.1"/>
    </source>
</evidence>
<dbReference type="EMBL" id="JH795071">
    <property type="protein sequence ID" value="ELQ69496.1"/>
    <property type="molecule type" value="Genomic_DNA"/>
</dbReference>
<organism>
    <name type="scientific">Pyricularia oryzae (strain P131)</name>
    <name type="common">Rice blast fungus</name>
    <name type="synonym">Magnaporthe oryzae</name>
    <dbReference type="NCBI Taxonomy" id="1143193"/>
    <lineage>
        <taxon>Eukaryota</taxon>
        <taxon>Fungi</taxon>
        <taxon>Dikarya</taxon>
        <taxon>Ascomycota</taxon>
        <taxon>Pezizomycotina</taxon>
        <taxon>Sordariomycetes</taxon>
        <taxon>Sordariomycetidae</taxon>
        <taxon>Magnaporthales</taxon>
        <taxon>Pyriculariaceae</taxon>
        <taxon>Pyricularia</taxon>
    </lineage>
</organism>
<gene>
    <name evidence="1" type="ORF">OOW_P131scaffold00149g6</name>
</gene>
<accession>L7JMN2</accession>